<dbReference type="NCBIfam" id="TIGR01770">
    <property type="entry name" value="NDH_I_N"/>
    <property type="match status" value="1"/>
</dbReference>
<dbReference type="GO" id="GO:0019684">
    <property type="term" value="P:photosynthesis, light reaction"/>
    <property type="evidence" value="ECO:0007669"/>
    <property type="project" value="UniProtKB-UniRule"/>
</dbReference>
<evidence type="ECO:0000256" key="5">
    <source>
        <dbReference type="ARBA" id="ARBA00022857"/>
    </source>
</evidence>
<feature type="transmembrane region" description="Helical" evidence="12">
    <location>
        <begin position="165"/>
        <end position="186"/>
    </location>
</feature>
<evidence type="ECO:0000313" key="17">
    <source>
        <dbReference type="Proteomes" id="UP000646053"/>
    </source>
</evidence>
<dbReference type="GO" id="GO:0012505">
    <property type="term" value="C:endomembrane system"/>
    <property type="evidence" value="ECO:0007669"/>
    <property type="project" value="UniProtKB-SubCell"/>
</dbReference>
<protein>
    <recommendedName>
        <fullName evidence="12">NAD(P)H-quinone oxidoreductase subunit 2</fullName>
        <ecNumber evidence="12">7.1.1.-</ecNumber>
    </recommendedName>
    <alternativeName>
        <fullName evidence="12">NAD(P)H dehydrogenase subunit 2</fullName>
    </alternativeName>
    <alternativeName>
        <fullName evidence="12">NADH-plastoquinone oxidoreductase subunit 2</fullName>
    </alternativeName>
    <alternativeName>
        <fullName evidence="12">NDH-1, subunit 2</fullName>
    </alternativeName>
</protein>
<evidence type="ECO:0000256" key="3">
    <source>
        <dbReference type="ARBA" id="ARBA00022692"/>
    </source>
</evidence>
<feature type="transmembrane region" description="Helical" evidence="12">
    <location>
        <begin position="15"/>
        <end position="36"/>
    </location>
</feature>
<keyword evidence="3 12" id="KW-0812">Transmembrane</keyword>
<evidence type="ECO:0000256" key="2">
    <source>
        <dbReference type="ARBA" id="ARBA00022448"/>
    </source>
</evidence>
<feature type="transmembrane region" description="Helical" evidence="12">
    <location>
        <begin position="110"/>
        <end position="128"/>
    </location>
</feature>
<sequence>MDFASLAVQLNAGTIVPEAIVLITLMTVVVSDLIIGRQASAQWTPYIAIAGLLASVVALFYQWDVANPISFIGEFNGDALSVVFRGIIALSAATTILMSIRYVIQSGTSLAEFITILLTATLGGMFLSGSDELVAVYVSLETLSISSYLLTGYTKRDPRSNEAALKYLLIGASSSAIFLYGASLLYGLSGGETRLSTISASIASAGLAQSIGLVIALVFAIAGIAFKIAAVPFHQWTPDVYEGSPTPVVAFLSVGSKAAGFALAIRLLVTAFPLVSEQWQLVMTTLAILSMVLGNVVALAQTSMKRLLAYSSIGQAGFVMIGLILGTDAGYSSMVFYLMVYLFMNLGAFTCIILFTLRTGTDQISEYAGLYQKDPLLTLALSVCLLSLGGIPPLAGFFGKLYLFWAGWQAGAYPLVILGLVTSVISIYYYIRVVKMMVVKEPQEMSDSVKNYPPTDWTLPGMRPLQVGLVSALIATSLAGIFSNPLFTLANDSVLKTPMLQQALGRSKAPIAKQMAPTISQQLSLQITEVSTKKAVSLPKSMVHS</sequence>
<dbReference type="Proteomes" id="UP000646053">
    <property type="component" value="Unassembled WGS sequence"/>
</dbReference>
<comment type="subunit">
    <text evidence="12">NDH-1 can be composed of about 15 different subunits; different subcomplexes with different compositions have been identified which probably have different functions.</text>
</comment>
<feature type="transmembrane region" description="Helical" evidence="12">
    <location>
        <begin position="307"/>
        <end position="325"/>
    </location>
</feature>
<dbReference type="Pfam" id="PF00361">
    <property type="entry name" value="Proton_antipo_M"/>
    <property type="match status" value="1"/>
</dbReference>
<evidence type="ECO:0000256" key="11">
    <source>
        <dbReference type="ARBA" id="ARBA00025624"/>
    </source>
</evidence>
<comment type="function">
    <text evidence="11">NDH-1 shuttles electrons from NAD(P)H, via FMN and iron-sulfur (Fe-S) centers, to quinones in the respiratory chain. The immediate electron acceptor for the enzyme in this species is believed to be plastoquinone. Couples the redox reaction to proton translocation (for every two electrons transferred, four hydrogen ions are translocated across the cytoplasmic membrane), and thus conserves the redox energy in a proton gradient.</text>
</comment>
<dbReference type="InterPro" id="IPR045693">
    <property type="entry name" value="Ndh2_N"/>
</dbReference>
<comment type="subcellular location">
    <subcellularLocation>
        <location evidence="12">Cellular thylakoid membrane</location>
        <topology evidence="12">Multi-pass membrane protein</topology>
    </subcellularLocation>
    <subcellularLocation>
        <location evidence="1">Endomembrane system</location>
        <topology evidence="1">Multi-pass membrane protein</topology>
    </subcellularLocation>
    <subcellularLocation>
        <location evidence="13">Membrane</location>
        <topology evidence="13">Multi-pass membrane protein</topology>
    </subcellularLocation>
</comment>
<feature type="transmembrane region" description="Helical" evidence="12">
    <location>
        <begin position="206"/>
        <end position="226"/>
    </location>
</feature>
<feature type="transmembrane region" description="Helical" evidence="12">
    <location>
        <begin position="43"/>
        <end position="63"/>
    </location>
</feature>
<accession>A0A8J7ZAS0</accession>
<dbReference type="PRINTS" id="PR01434">
    <property type="entry name" value="NADHDHGNASE5"/>
</dbReference>
<comment type="caution">
    <text evidence="16">The sequence shown here is derived from an EMBL/GenBank/DDBJ whole genome shotgun (WGS) entry which is preliminary data.</text>
</comment>
<proteinExistence type="inferred from homology"/>
<feature type="domain" description="NADH:quinone oxidoreductase/Mrp antiporter transmembrane" evidence="14">
    <location>
        <begin position="130"/>
        <end position="426"/>
    </location>
</feature>
<gene>
    <name evidence="12" type="primary">ndhB</name>
    <name evidence="16" type="ORF">GS601_19785</name>
</gene>
<dbReference type="EC" id="7.1.1.-" evidence="12"/>
<feature type="transmembrane region" description="Helical" evidence="12">
    <location>
        <begin position="331"/>
        <end position="355"/>
    </location>
</feature>
<dbReference type="GO" id="GO:0016655">
    <property type="term" value="F:oxidoreductase activity, acting on NAD(P)H, quinone or similar compound as acceptor"/>
    <property type="evidence" value="ECO:0007669"/>
    <property type="project" value="UniProtKB-UniRule"/>
</dbReference>
<evidence type="ECO:0000256" key="7">
    <source>
        <dbReference type="ARBA" id="ARBA00022967"/>
    </source>
</evidence>
<feature type="transmembrane region" description="Helical" evidence="12">
    <location>
        <begin position="281"/>
        <end position="300"/>
    </location>
</feature>
<feature type="transmembrane region" description="Helical" evidence="12">
    <location>
        <begin position="83"/>
        <end position="103"/>
    </location>
</feature>
<evidence type="ECO:0000256" key="10">
    <source>
        <dbReference type="ARBA" id="ARBA00023136"/>
    </source>
</evidence>
<evidence type="ECO:0000256" key="12">
    <source>
        <dbReference type="HAMAP-Rule" id="MF_00445"/>
    </source>
</evidence>
<dbReference type="InterPro" id="IPR010096">
    <property type="entry name" value="NADH-Q_OxRdtase_suN/2"/>
</dbReference>
<evidence type="ECO:0000259" key="15">
    <source>
        <dbReference type="Pfam" id="PF19530"/>
    </source>
</evidence>
<reference evidence="16" key="1">
    <citation type="submission" date="2019-12" db="EMBL/GenBank/DDBJ databases">
        <title>High-Quality draft genome sequences of three cyanobacteria isolated from the limestone walls of the Old Cathedral of Coimbra.</title>
        <authorList>
            <person name="Tiago I."/>
            <person name="Soares F."/>
            <person name="Portugal A."/>
        </authorList>
    </citation>
    <scope>NUCLEOTIDE SEQUENCE</scope>
    <source>
        <strain evidence="16">A</strain>
    </source>
</reference>
<comment type="catalytic activity">
    <reaction evidence="12">
        <text>a plastoquinone + NADPH + (n+1) H(+)(in) = a plastoquinol + NADP(+) + n H(+)(out)</text>
        <dbReference type="Rhea" id="RHEA:42612"/>
        <dbReference type="Rhea" id="RHEA-COMP:9561"/>
        <dbReference type="Rhea" id="RHEA-COMP:9562"/>
        <dbReference type="ChEBI" id="CHEBI:15378"/>
        <dbReference type="ChEBI" id="CHEBI:17757"/>
        <dbReference type="ChEBI" id="CHEBI:57783"/>
        <dbReference type="ChEBI" id="CHEBI:58349"/>
        <dbReference type="ChEBI" id="CHEBI:62192"/>
    </reaction>
</comment>
<evidence type="ECO:0000256" key="4">
    <source>
        <dbReference type="ARBA" id="ARBA00022719"/>
    </source>
</evidence>
<evidence type="ECO:0000256" key="8">
    <source>
        <dbReference type="ARBA" id="ARBA00022989"/>
    </source>
</evidence>
<keyword evidence="17" id="KW-1185">Reference proteome</keyword>
<evidence type="ECO:0000256" key="1">
    <source>
        <dbReference type="ARBA" id="ARBA00004127"/>
    </source>
</evidence>
<feature type="transmembrane region" description="Helical" evidence="12">
    <location>
        <begin position="376"/>
        <end position="398"/>
    </location>
</feature>
<dbReference type="HAMAP" id="MF_00445">
    <property type="entry name" value="NDH1_NuoN_1"/>
    <property type="match status" value="1"/>
</dbReference>
<dbReference type="GO" id="GO:0031676">
    <property type="term" value="C:plasma membrane-derived thylakoid membrane"/>
    <property type="evidence" value="ECO:0007669"/>
    <property type="project" value="UniProtKB-SubCell"/>
</dbReference>
<keyword evidence="10 12" id="KW-0472">Membrane</keyword>
<comment type="catalytic activity">
    <reaction evidence="12">
        <text>a plastoquinone + NADH + (n+1) H(+)(in) = a plastoquinol + NAD(+) + n H(+)(out)</text>
        <dbReference type="Rhea" id="RHEA:42608"/>
        <dbReference type="Rhea" id="RHEA-COMP:9561"/>
        <dbReference type="Rhea" id="RHEA-COMP:9562"/>
        <dbReference type="ChEBI" id="CHEBI:15378"/>
        <dbReference type="ChEBI" id="CHEBI:17757"/>
        <dbReference type="ChEBI" id="CHEBI:57540"/>
        <dbReference type="ChEBI" id="CHEBI:57945"/>
        <dbReference type="ChEBI" id="CHEBI:62192"/>
    </reaction>
</comment>
<keyword evidence="8 12" id="KW-1133">Transmembrane helix</keyword>
<organism evidence="16 17">
    <name type="scientific">Myxacorys almedinensis A</name>
    <dbReference type="NCBI Taxonomy" id="2690445"/>
    <lineage>
        <taxon>Bacteria</taxon>
        <taxon>Bacillati</taxon>
        <taxon>Cyanobacteriota</taxon>
        <taxon>Cyanophyceae</taxon>
        <taxon>Leptolyngbyales</taxon>
        <taxon>Leptolyngbyaceae</taxon>
        <taxon>Myxacorys</taxon>
        <taxon>Myxacorys almedinensis</taxon>
    </lineage>
</organism>
<dbReference type="NCBIfam" id="NF002701">
    <property type="entry name" value="PRK02504.1"/>
    <property type="match status" value="1"/>
</dbReference>
<evidence type="ECO:0000256" key="13">
    <source>
        <dbReference type="RuleBase" id="RU000320"/>
    </source>
</evidence>
<keyword evidence="7 12" id="KW-1278">Translocase</keyword>
<dbReference type="RefSeq" id="WP_162425023.1">
    <property type="nucleotide sequence ID" value="NZ_WVIE01000031.1"/>
</dbReference>
<dbReference type="GO" id="GO:0008137">
    <property type="term" value="F:NADH dehydrogenase (ubiquinone) activity"/>
    <property type="evidence" value="ECO:0007669"/>
    <property type="project" value="InterPro"/>
</dbReference>
<dbReference type="Pfam" id="PF19530">
    <property type="entry name" value="Ndh2_N"/>
    <property type="match status" value="1"/>
</dbReference>
<name>A0A8J7ZAS0_9CYAN</name>
<dbReference type="GO" id="GO:0042773">
    <property type="term" value="P:ATP synthesis coupled electron transport"/>
    <property type="evidence" value="ECO:0007669"/>
    <property type="project" value="InterPro"/>
</dbReference>
<comment type="function">
    <text evidence="12">NDH-1 shuttles electrons from an unknown electron donor, via FMN and iron-sulfur (Fe-S) centers, to quinones in the respiratory and/or the photosynthetic chain. The immediate electron acceptor for the enzyme in this species is believed to be plastoquinone. Couples the redox reaction to proton translocation, and thus conserves the redox energy in a proton gradient. Cyanobacterial NDH-1 also plays a role in inorganic carbon-concentration.</text>
</comment>
<dbReference type="GO" id="GO:0048038">
    <property type="term" value="F:quinone binding"/>
    <property type="evidence" value="ECO:0007669"/>
    <property type="project" value="UniProtKB-KW"/>
</dbReference>
<feature type="transmembrane region" description="Helical" evidence="12">
    <location>
        <begin position="247"/>
        <end position="269"/>
    </location>
</feature>
<feature type="transmembrane region" description="Helical" evidence="12">
    <location>
        <begin position="410"/>
        <end position="431"/>
    </location>
</feature>
<keyword evidence="4 12" id="KW-0874">Quinone</keyword>
<keyword evidence="12" id="KW-0793">Thylakoid</keyword>
<evidence type="ECO:0000259" key="14">
    <source>
        <dbReference type="Pfam" id="PF00361"/>
    </source>
</evidence>
<evidence type="ECO:0000256" key="6">
    <source>
        <dbReference type="ARBA" id="ARBA00022957"/>
    </source>
</evidence>
<feature type="domain" description="NAD(P)H-quinone oxidoreductase subunit 2 N-terminal" evidence="15">
    <location>
        <begin position="11"/>
        <end position="100"/>
    </location>
</feature>
<dbReference type="AlphaFoldDB" id="A0A8J7ZAS0"/>
<comment type="similarity">
    <text evidence="12">Belongs to the complex I subunit 2 family.</text>
</comment>
<evidence type="ECO:0000256" key="9">
    <source>
        <dbReference type="ARBA" id="ARBA00023027"/>
    </source>
</evidence>
<dbReference type="InterPro" id="IPR001750">
    <property type="entry name" value="ND/Mrp_TM"/>
</dbReference>
<evidence type="ECO:0000313" key="16">
    <source>
        <dbReference type="EMBL" id="NDJ19498.1"/>
    </source>
</evidence>
<feature type="transmembrane region" description="Helical" evidence="12">
    <location>
        <begin position="134"/>
        <end position="153"/>
    </location>
</feature>
<dbReference type="PANTHER" id="PTHR22773">
    <property type="entry name" value="NADH DEHYDROGENASE"/>
    <property type="match status" value="1"/>
</dbReference>
<keyword evidence="9 12" id="KW-0520">NAD</keyword>
<keyword evidence="2 12" id="KW-0813">Transport</keyword>
<keyword evidence="6 12" id="KW-0618">Plastoquinone</keyword>
<dbReference type="EMBL" id="WVIE01000031">
    <property type="protein sequence ID" value="NDJ19498.1"/>
    <property type="molecule type" value="Genomic_DNA"/>
</dbReference>
<keyword evidence="5 12" id="KW-0521">NADP</keyword>